<reference evidence="2 3" key="1">
    <citation type="submission" date="2019-05" db="EMBL/GenBank/DDBJ databases">
        <title>Algicella ahnfeltiae gen. nov., sp. nov., a novel marine bacterium of the family Flavobacteriaceae isolated from a red alga.</title>
        <authorList>
            <person name="Nedashkovskaya O.I."/>
            <person name="Kukhlevskiy A.D."/>
            <person name="Kim S.-G."/>
            <person name="Zhukova N.V."/>
            <person name="Mikhailov V.V."/>
        </authorList>
    </citation>
    <scope>NUCLEOTIDE SEQUENCE [LARGE SCALE GENOMIC DNA]</scope>
    <source>
        <strain evidence="2 3">10Alg115</strain>
    </source>
</reference>
<keyword evidence="2" id="KW-0808">Transferase</keyword>
<feature type="domain" description="Methyltransferase" evidence="1">
    <location>
        <begin position="41"/>
        <end position="128"/>
    </location>
</feature>
<protein>
    <submittedName>
        <fullName evidence="2">Class I SAM-dependent methyltransferase</fullName>
    </submittedName>
</protein>
<sequence>MGDYYKTKESVEEYIKLAKNFDGQPFIEKLKQVLTLQSSLLEIGSGPGTDWKILNEFYKVTGSDNSSEFMNHLVSKNPDGNFIELDAISLKTEMKFDGIYSNKVMHHLKDDELIESVRKQNEILNLNGIICHSFWKGEGSEIFKGLFVNYHSVMSLSEAFRKYFEILSVEEYKEFDDNDSLLLIARKK</sequence>
<dbReference type="AlphaFoldDB" id="A0A5B7TUQ5"/>
<dbReference type="InterPro" id="IPR029063">
    <property type="entry name" value="SAM-dependent_MTases_sf"/>
</dbReference>
<dbReference type="RefSeq" id="WP_138949861.1">
    <property type="nucleotide sequence ID" value="NZ_CP040749.1"/>
</dbReference>
<evidence type="ECO:0000313" key="2">
    <source>
        <dbReference type="EMBL" id="QCX38984.1"/>
    </source>
</evidence>
<dbReference type="CDD" id="cd02440">
    <property type="entry name" value="AdoMet_MTases"/>
    <property type="match status" value="1"/>
</dbReference>
<dbReference type="OrthoDB" id="9789123at2"/>
<keyword evidence="3" id="KW-1185">Reference proteome</keyword>
<name>A0A5B7TUQ5_9FLAO</name>
<dbReference type="KEGG" id="fbe:FF125_11255"/>
<dbReference type="EMBL" id="CP040749">
    <property type="protein sequence ID" value="QCX38984.1"/>
    <property type="molecule type" value="Genomic_DNA"/>
</dbReference>
<dbReference type="GO" id="GO:0008168">
    <property type="term" value="F:methyltransferase activity"/>
    <property type="evidence" value="ECO:0007669"/>
    <property type="project" value="UniProtKB-KW"/>
</dbReference>
<organism evidence="2 3">
    <name type="scientific">Aureibaculum algae</name>
    <dbReference type="NCBI Taxonomy" id="2584122"/>
    <lineage>
        <taxon>Bacteria</taxon>
        <taxon>Pseudomonadati</taxon>
        <taxon>Bacteroidota</taxon>
        <taxon>Flavobacteriia</taxon>
        <taxon>Flavobacteriales</taxon>
        <taxon>Flavobacteriaceae</taxon>
        <taxon>Aureibaculum</taxon>
    </lineage>
</organism>
<dbReference type="Proteomes" id="UP000306229">
    <property type="component" value="Chromosome"/>
</dbReference>
<dbReference type="InterPro" id="IPR041698">
    <property type="entry name" value="Methyltransf_25"/>
</dbReference>
<evidence type="ECO:0000313" key="3">
    <source>
        <dbReference type="Proteomes" id="UP000306229"/>
    </source>
</evidence>
<dbReference type="Gene3D" id="3.40.50.150">
    <property type="entry name" value="Vaccinia Virus protein VP39"/>
    <property type="match status" value="1"/>
</dbReference>
<dbReference type="Pfam" id="PF13649">
    <property type="entry name" value="Methyltransf_25"/>
    <property type="match status" value="1"/>
</dbReference>
<gene>
    <name evidence="2" type="ORF">FF125_11255</name>
</gene>
<dbReference type="GO" id="GO:0032259">
    <property type="term" value="P:methylation"/>
    <property type="evidence" value="ECO:0007669"/>
    <property type="project" value="UniProtKB-KW"/>
</dbReference>
<evidence type="ECO:0000259" key="1">
    <source>
        <dbReference type="Pfam" id="PF13649"/>
    </source>
</evidence>
<dbReference type="SUPFAM" id="SSF53335">
    <property type="entry name" value="S-adenosyl-L-methionine-dependent methyltransferases"/>
    <property type="match status" value="1"/>
</dbReference>
<proteinExistence type="predicted"/>
<accession>A0A5B7TUQ5</accession>
<keyword evidence="2" id="KW-0489">Methyltransferase</keyword>